<evidence type="ECO:0000313" key="1">
    <source>
        <dbReference type="EMBL" id="KAG5927554.1"/>
    </source>
</evidence>
<proteinExistence type="predicted"/>
<dbReference type="Gene3D" id="3.40.50.720">
    <property type="entry name" value="NAD(P)-binding Rossmann-like Domain"/>
    <property type="match status" value="1"/>
</dbReference>
<accession>A0A8K0JB48</accession>
<evidence type="ECO:0008006" key="3">
    <source>
        <dbReference type="Google" id="ProtNLM"/>
    </source>
</evidence>
<comment type="caution">
    <text evidence="1">The sequence shown here is derived from an EMBL/GenBank/DDBJ whole genome shotgun (WGS) entry which is preliminary data.</text>
</comment>
<reference evidence="1" key="1">
    <citation type="journal article" date="2020" name="bioRxiv">
        <title>Whole genome comparisons of ergot fungi reveals the divergence and evolution of species within the genus Claviceps are the result of varying mechanisms driving genome evolution and host range expansion.</title>
        <authorList>
            <person name="Wyka S.A."/>
            <person name="Mondo S.J."/>
            <person name="Liu M."/>
            <person name="Dettman J."/>
            <person name="Nalam V."/>
            <person name="Broders K.D."/>
        </authorList>
    </citation>
    <scope>NUCLEOTIDE SEQUENCE</scope>
    <source>
        <strain evidence="1">CCC 489</strain>
    </source>
</reference>
<gene>
    <name evidence="1" type="ORF">E4U42_002103</name>
</gene>
<name>A0A8K0JB48_9HYPO</name>
<sequence length="104" mass="11452">MVASCPFHNKPGQKTEINVGAHLLNGRHYSGCCEGDVIPSKMIPFLMEEYAKGNYPIDKLVSFYDFNDFQTAMDDTKQGTALKAVLVWKDAQPSLGHMASTPGE</sequence>
<dbReference type="AlphaFoldDB" id="A0A8K0JB48"/>
<evidence type="ECO:0000313" key="2">
    <source>
        <dbReference type="Proteomes" id="UP000811619"/>
    </source>
</evidence>
<dbReference type="OrthoDB" id="1560166at2759"/>
<dbReference type="Gene3D" id="3.90.180.10">
    <property type="entry name" value="Medium-chain alcohol dehydrogenases, catalytic domain"/>
    <property type="match status" value="1"/>
</dbReference>
<protein>
    <recommendedName>
        <fullName evidence="3">Aryl-alcohol dehydrogenase</fullName>
    </recommendedName>
</protein>
<dbReference type="EMBL" id="SRPY01000172">
    <property type="protein sequence ID" value="KAG5927554.1"/>
    <property type="molecule type" value="Genomic_DNA"/>
</dbReference>
<organism evidence="1 2">
    <name type="scientific">Claviceps africana</name>
    <dbReference type="NCBI Taxonomy" id="83212"/>
    <lineage>
        <taxon>Eukaryota</taxon>
        <taxon>Fungi</taxon>
        <taxon>Dikarya</taxon>
        <taxon>Ascomycota</taxon>
        <taxon>Pezizomycotina</taxon>
        <taxon>Sordariomycetes</taxon>
        <taxon>Hypocreomycetidae</taxon>
        <taxon>Hypocreales</taxon>
        <taxon>Clavicipitaceae</taxon>
        <taxon>Claviceps</taxon>
    </lineage>
</organism>
<keyword evidence="2" id="KW-1185">Reference proteome</keyword>
<dbReference type="Proteomes" id="UP000811619">
    <property type="component" value="Unassembled WGS sequence"/>
</dbReference>